<dbReference type="Proteomes" id="UP000291084">
    <property type="component" value="Chromosome 2"/>
</dbReference>
<name>A0A0S3RGM5_PHAAN</name>
<reference evidence="1 2" key="1">
    <citation type="journal article" date="2015" name="Sci. Rep.">
        <title>The power of single molecule real-time sequencing technology in the de novo assembly of a eukaryotic genome.</title>
        <authorList>
            <person name="Sakai H."/>
            <person name="Naito K."/>
            <person name="Ogiso-Tanaka E."/>
            <person name="Takahashi Y."/>
            <person name="Iseki K."/>
            <person name="Muto C."/>
            <person name="Satou K."/>
            <person name="Teruya K."/>
            <person name="Shiroma A."/>
            <person name="Shimoji M."/>
            <person name="Hirano T."/>
            <person name="Itoh T."/>
            <person name="Kaga A."/>
            <person name="Tomooka N."/>
        </authorList>
    </citation>
    <scope>NUCLEOTIDE SEQUENCE [LARGE SCALE GENOMIC DNA]</scope>
    <source>
        <strain evidence="2">cv. Shumari</strain>
    </source>
</reference>
<keyword evidence="2" id="KW-1185">Reference proteome</keyword>
<dbReference type="CDD" id="cd09272">
    <property type="entry name" value="RNase_HI_RT_Ty1"/>
    <property type="match status" value="1"/>
</dbReference>
<sequence length="101" mass="11256">MSNPNRSHLTAAKRILRYVKGTSGYAILFPYDMKKENLKLIGYTDSDFGGDQVERKSTSDNVFFINNTPVSWSSKKQTIVALSSCEADMWQVVVLCAKVSG</sequence>
<dbReference type="AlphaFoldDB" id="A0A0S3RGM5"/>
<evidence type="ECO:0008006" key="3">
    <source>
        <dbReference type="Google" id="ProtNLM"/>
    </source>
</evidence>
<evidence type="ECO:0000313" key="1">
    <source>
        <dbReference type="EMBL" id="BAT79696.1"/>
    </source>
</evidence>
<dbReference type="OrthoDB" id="1001417at2759"/>
<accession>A0A0S3RGM5</accession>
<proteinExistence type="predicted"/>
<gene>
    <name evidence="1" type="primary">Vigan.02G261800</name>
    <name evidence="1" type="ORF">VIGAN_02261800</name>
</gene>
<dbReference type="PANTHER" id="PTHR11439:SF515">
    <property type="entry name" value="GAG-POL POLYPROTEIN"/>
    <property type="match status" value="1"/>
</dbReference>
<dbReference type="EMBL" id="AP015035">
    <property type="protein sequence ID" value="BAT79696.1"/>
    <property type="molecule type" value="Genomic_DNA"/>
</dbReference>
<protein>
    <recommendedName>
        <fullName evidence="3">Reverse transcriptase Ty1/copia-type domain-containing protein</fullName>
    </recommendedName>
</protein>
<organism evidence="1 2">
    <name type="scientific">Vigna angularis var. angularis</name>
    <dbReference type="NCBI Taxonomy" id="157739"/>
    <lineage>
        <taxon>Eukaryota</taxon>
        <taxon>Viridiplantae</taxon>
        <taxon>Streptophyta</taxon>
        <taxon>Embryophyta</taxon>
        <taxon>Tracheophyta</taxon>
        <taxon>Spermatophyta</taxon>
        <taxon>Magnoliopsida</taxon>
        <taxon>eudicotyledons</taxon>
        <taxon>Gunneridae</taxon>
        <taxon>Pentapetalae</taxon>
        <taxon>rosids</taxon>
        <taxon>fabids</taxon>
        <taxon>Fabales</taxon>
        <taxon>Fabaceae</taxon>
        <taxon>Papilionoideae</taxon>
        <taxon>50 kb inversion clade</taxon>
        <taxon>NPAAA clade</taxon>
        <taxon>indigoferoid/millettioid clade</taxon>
        <taxon>Phaseoleae</taxon>
        <taxon>Vigna</taxon>
    </lineage>
</organism>
<dbReference type="PANTHER" id="PTHR11439">
    <property type="entry name" value="GAG-POL-RELATED RETROTRANSPOSON"/>
    <property type="match status" value="1"/>
</dbReference>
<evidence type="ECO:0000313" key="2">
    <source>
        <dbReference type="Proteomes" id="UP000291084"/>
    </source>
</evidence>